<dbReference type="SUPFAM" id="SSF49464">
    <property type="entry name" value="Carboxypeptidase regulatory domain-like"/>
    <property type="match status" value="1"/>
</dbReference>
<evidence type="ECO:0000313" key="10">
    <source>
        <dbReference type="EMBL" id="MVN92013.1"/>
    </source>
</evidence>
<accession>A0A6I4IQN7</accession>
<feature type="domain" description="TonB-dependent receptor plug" evidence="9">
    <location>
        <begin position="134"/>
        <end position="259"/>
    </location>
</feature>
<evidence type="ECO:0000256" key="1">
    <source>
        <dbReference type="ARBA" id="ARBA00004571"/>
    </source>
</evidence>
<dbReference type="OrthoDB" id="1019466at2"/>
<comment type="caution">
    <text evidence="10">The sequence shown here is derived from an EMBL/GenBank/DDBJ whole genome shotgun (WGS) entry which is preliminary data.</text>
</comment>
<reference evidence="10 11" key="1">
    <citation type="submission" date="2019-12" db="EMBL/GenBank/DDBJ databases">
        <title>Mucilaginibacter sp. HME9299 genome sequencing and assembly.</title>
        <authorList>
            <person name="Kang H."/>
            <person name="Kim H."/>
            <person name="Joh K."/>
        </authorList>
    </citation>
    <scope>NUCLEOTIDE SEQUENCE [LARGE SCALE GENOMIC DNA]</scope>
    <source>
        <strain evidence="10 11">HME9299</strain>
    </source>
</reference>
<dbReference type="Pfam" id="PF13715">
    <property type="entry name" value="CarbopepD_reg_2"/>
    <property type="match status" value="1"/>
</dbReference>
<evidence type="ECO:0000256" key="4">
    <source>
        <dbReference type="ARBA" id="ARBA00022692"/>
    </source>
</evidence>
<keyword evidence="6 7" id="KW-0998">Cell outer membrane</keyword>
<name>A0A6I4IQN7_9SPHI</name>
<comment type="similarity">
    <text evidence="7">Belongs to the TonB-dependent receptor family.</text>
</comment>
<keyword evidence="4 7" id="KW-0812">Transmembrane</keyword>
<dbReference type="InterPro" id="IPR039426">
    <property type="entry name" value="TonB-dep_rcpt-like"/>
</dbReference>
<dbReference type="InterPro" id="IPR012910">
    <property type="entry name" value="Plug_dom"/>
</dbReference>
<evidence type="ECO:0000259" key="9">
    <source>
        <dbReference type="Pfam" id="PF07715"/>
    </source>
</evidence>
<keyword evidence="2 7" id="KW-0813">Transport</keyword>
<evidence type="ECO:0000256" key="7">
    <source>
        <dbReference type="PROSITE-ProRule" id="PRU01360"/>
    </source>
</evidence>
<comment type="subcellular location">
    <subcellularLocation>
        <location evidence="1 7">Cell outer membrane</location>
        <topology evidence="1 7">Multi-pass membrane protein</topology>
    </subcellularLocation>
</comment>
<dbReference type="PROSITE" id="PS00018">
    <property type="entry name" value="EF_HAND_1"/>
    <property type="match status" value="1"/>
</dbReference>
<dbReference type="RefSeq" id="WP_157542342.1">
    <property type="nucleotide sequence ID" value="NZ_WQLA01000005.1"/>
</dbReference>
<dbReference type="AlphaFoldDB" id="A0A6I4IQN7"/>
<feature type="signal peptide" evidence="8">
    <location>
        <begin position="1"/>
        <end position="25"/>
    </location>
</feature>
<evidence type="ECO:0000256" key="6">
    <source>
        <dbReference type="ARBA" id="ARBA00023237"/>
    </source>
</evidence>
<dbReference type="PROSITE" id="PS52016">
    <property type="entry name" value="TONB_DEPENDENT_REC_3"/>
    <property type="match status" value="1"/>
</dbReference>
<dbReference type="InterPro" id="IPR008969">
    <property type="entry name" value="CarboxyPept-like_regulatory"/>
</dbReference>
<evidence type="ECO:0000256" key="2">
    <source>
        <dbReference type="ARBA" id="ARBA00022448"/>
    </source>
</evidence>
<dbReference type="Gene3D" id="2.40.170.20">
    <property type="entry name" value="TonB-dependent receptor, beta-barrel domain"/>
    <property type="match status" value="1"/>
</dbReference>
<dbReference type="Gene3D" id="2.170.130.10">
    <property type="entry name" value="TonB-dependent receptor, plug domain"/>
    <property type="match status" value="1"/>
</dbReference>
<dbReference type="NCBIfam" id="TIGR04056">
    <property type="entry name" value="OMP_RagA_SusC"/>
    <property type="match status" value="1"/>
</dbReference>
<dbReference type="Proteomes" id="UP000434850">
    <property type="component" value="Unassembled WGS sequence"/>
</dbReference>
<keyword evidence="3 7" id="KW-1134">Transmembrane beta strand</keyword>
<dbReference type="InterPro" id="IPR023996">
    <property type="entry name" value="TonB-dep_OMP_SusC/RagA"/>
</dbReference>
<dbReference type="InterPro" id="IPR036942">
    <property type="entry name" value="Beta-barrel_TonB_sf"/>
</dbReference>
<protein>
    <submittedName>
        <fullName evidence="10">SusC/RagA family TonB-linked outer membrane protein</fullName>
    </submittedName>
</protein>
<feature type="chain" id="PRO_5026145795" evidence="8">
    <location>
        <begin position="26"/>
        <end position="1100"/>
    </location>
</feature>
<keyword evidence="8" id="KW-0732">Signal</keyword>
<dbReference type="EMBL" id="WQLA01000005">
    <property type="protein sequence ID" value="MVN92013.1"/>
    <property type="molecule type" value="Genomic_DNA"/>
</dbReference>
<dbReference type="InterPro" id="IPR037066">
    <property type="entry name" value="Plug_dom_sf"/>
</dbReference>
<organism evidence="10 11">
    <name type="scientific">Mucilaginibacter aquatilis</name>
    <dbReference type="NCBI Taxonomy" id="1517760"/>
    <lineage>
        <taxon>Bacteria</taxon>
        <taxon>Pseudomonadati</taxon>
        <taxon>Bacteroidota</taxon>
        <taxon>Sphingobacteriia</taxon>
        <taxon>Sphingobacteriales</taxon>
        <taxon>Sphingobacteriaceae</taxon>
        <taxon>Mucilaginibacter</taxon>
    </lineage>
</organism>
<gene>
    <name evidence="10" type="ORF">GO816_12820</name>
</gene>
<evidence type="ECO:0000256" key="8">
    <source>
        <dbReference type="SAM" id="SignalP"/>
    </source>
</evidence>
<dbReference type="SUPFAM" id="SSF56935">
    <property type="entry name" value="Porins"/>
    <property type="match status" value="1"/>
</dbReference>
<evidence type="ECO:0000313" key="11">
    <source>
        <dbReference type="Proteomes" id="UP000434850"/>
    </source>
</evidence>
<keyword evidence="11" id="KW-1185">Reference proteome</keyword>
<dbReference type="NCBIfam" id="TIGR04057">
    <property type="entry name" value="SusC_RagA_signa"/>
    <property type="match status" value="1"/>
</dbReference>
<dbReference type="Gene3D" id="2.60.40.1120">
    <property type="entry name" value="Carboxypeptidase-like, regulatory domain"/>
    <property type="match status" value="1"/>
</dbReference>
<sequence>MRRIYTTVFYTVFALCVFAFVNVHAQTAERILIKGRVTDSRDKLPVIGATVVEQDKDGRTISGQATDIDGNFALKVTDVTHKIVISTIGYKSRTLEIGARRSFVVQLESNARALTDVVVTARPPVNNGTGLLIDKRDQTTSTVTLNAKDVEELQATSIDQAIQGRLPGVDIVSNSGDPGAGMSIRIRGTATLNGNTNPLIVVDNVPFQTSVPTNFNFSTADQNQYADLLSIAPSDIKDISILKDAAATAVWGAQAANGVLIINTKRGQKGAPSISYTFKGTLSQQPSTIPLLSGDQYSTFIPEMYMNVSGVPLPSSIKEFSNDSFDPYYYNNYSQNTDWVKAITRTGYLTDNNLSISGGGDKARYFASVGYNGQTGTTVGTGFSRLNTRLNLDYVVSSKIRFTTFISYAHNVTDYSFSVDNNGNEADGVRNVAMIKMPNMSIYEYNDAGVLTPNYFSPAANIQGAYNPAAGVPIYNPLAMALSAKNRLVTDRIIPHFNLTYNIIPEVLNLNGDIVFDISNGKQDRFLPQIATGRPFTETSVNRAASSDYDTYSVVSKTNLIYTPRINEKHSFTGLLSVQTSDQKSVTQSQTIAGTASPFLQDPSVPGRITNAGLGVDAGINQTRWVAALVNGQYKFLDRYIVNVALRGEGNSRFGESKRYGLFPSASFRYRLSGEKFMKKFDNFLDELSFRGGIGRSGGVPRYDYLFYNTYVNTGSSYLGQAGLFPSNIQLDNLRWEQLTGIDGGLNIILFKNRLNIDLGFYQNTTRDLLAQPGIDISTVNGYSRVLLNVGTLENKGYELSIFATPLKTKNWMVEFNFNIAQNLNTVKAISPYYQTSSGNVSLNGQYLQLLQVNNPLGSFYGYKYAGVYKDKDATIARDGNGNQIVSPSGTPVQMRFNYPATDYLFQPGDAMYEDVNHDGNINYQDVVYLGNGNPKFTGGFGPSITFKGNLKLNAFFSFRTGGQVINSTKMITTNMYSFNNQSTATLRRWRTAGDETDMPRALYNNGYNWLGSSRYVESGTFLRFRSITARYTFNKKVASRLKAKNLSAYVTAENLLTFTRYTGQDPEVSMKGNGIFQLATDNSATPPLKLYTLGLTASF</sequence>
<proteinExistence type="inferred from homology"/>
<dbReference type="GO" id="GO:0009279">
    <property type="term" value="C:cell outer membrane"/>
    <property type="evidence" value="ECO:0007669"/>
    <property type="project" value="UniProtKB-SubCell"/>
</dbReference>
<evidence type="ECO:0000256" key="3">
    <source>
        <dbReference type="ARBA" id="ARBA00022452"/>
    </source>
</evidence>
<dbReference type="InterPro" id="IPR018247">
    <property type="entry name" value="EF_Hand_1_Ca_BS"/>
</dbReference>
<dbReference type="Pfam" id="PF07715">
    <property type="entry name" value="Plug"/>
    <property type="match status" value="1"/>
</dbReference>
<evidence type="ECO:0000256" key="5">
    <source>
        <dbReference type="ARBA" id="ARBA00023136"/>
    </source>
</evidence>
<keyword evidence="5 7" id="KW-0472">Membrane</keyword>
<dbReference type="InterPro" id="IPR023997">
    <property type="entry name" value="TonB-dep_OMP_SusC/RagA_CS"/>
</dbReference>